<evidence type="ECO:0000256" key="7">
    <source>
        <dbReference type="RuleBase" id="RU361185"/>
    </source>
</evidence>
<evidence type="ECO:0000313" key="11">
    <source>
        <dbReference type="Proteomes" id="UP000023152"/>
    </source>
</evidence>
<keyword evidence="11" id="KW-1185">Reference proteome</keyword>
<name>X6NFN6_RETFI</name>
<dbReference type="Gene3D" id="3.20.20.80">
    <property type="entry name" value="Glycosidases"/>
    <property type="match status" value="2"/>
</dbReference>
<evidence type="ECO:0000256" key="1">
    <source>
        <dbReference type="ARBA" id="ARBA00004881"/>
    </source>
</evidence>
<dbReference type="OMA" id="HQGEWSF"/>
<evidence type="ECO:0000256" key="4">
    <source>
        <dbReference type="ARBA" id="ARBA00022801"/>
    </source>
</evidence>
<dbReference type="InterPro" id="IPR048395">
    <property type="entry name" value="Glyco_hydro_31_C"/>
</dbReference>
<dbReference type="SUPFAM" id="SSF51445">
    <property type="entry name" value="(Trans)glycosidases"/>
    <property type="match status" value="1"/>
</dbReference>
<dbReference type="CDD" id="cd06603">
    <property type="entry name" value="GH31_GANC_GANAB_alpha"/>
    <property type="match status" value="1"/>
</dbReference>
<comment type="pathway">
    <text evidence="1">Glycan metabolism.</text>
</comment>
<evidence type="ECO:0000256" key="2">
    <source>
        <dbReference type="ARBA" id="ARBA00007806"/>
    </source>
</evidence>
<evidence type="ECO:0000256" key="6">
    <source>
        <dbReference type="ARBA" id="ARBA00023295"/>
    </source>
</evidence>
<dbReference type="Proteomes" id="UP000023152">
    <property type="component" value="Unassembled WGS sequence"/>
</dbReference>
<keyword evidence="5" id="KW-0325">Glycoprotein</keyword>
<dbReference type="InterPro" id="IPR017853">
    <property type="entry name" value="GH"/>
</dbReference>
<evidence type="ECO:0000256" key="3">
    <source>
        <dbReference type="ARBA" id="ARBA00022729"/>
    </source>
</evidence>
<gene>
    <name evidence="10" type="ORF">RFI_12008</name>
</gene>
<dbReference type="InterPro" id="IPR000322">
    <property type="entry name" value="Glyco_hydro_31_TIM"/>
</dbReference>
<keyword evidence="3" id="KW-0732">Signal</keyword>
<dbReference type="Pfam" id="PF01055">
    <property type="entry name" value="Glyco_hydro_31_2nd"/>
    <property type="match status" value="1"/>
</dbReference>
<proteinExistence type="inferred from homology"/>
<sequence>MSRPTNVNEQEGGKVAHWISESGVMEVYVLVGATPKEVLTKYARLTGFPQMPPAFATGHHQSRWNYNSQDDVKAINDELIKWNTPTDVIWLDIEHTDGKRYFTWDSYHFSNPSDMVSYVASFGRKIVTIVDPHIKNDANYYINSDIDARDLWVRTRDGEVYTGWCWPGESRYPDFSNPTMRQFWAEQFRFDKYQHSSSNLFIWNDMNEPSVFNGPEVTMPKSCRHVDGWEHRDLHNLYGYFVHWATFDGLLLRSNHAIRPFVLSRSFFAGSQRFGAIWTGDNTADWKHLKISVPMLLSMSIAGLPFVGADIGGFFNNPTPELMARWYELATFYPFFRNHAHQDTKRRELWEFDDVFAQRMRNAIVQRYQLFPYVYTLFHLSATTGEPIMRPLWFDLDRDSSASTLTGDDAFMFGPALLVQGIYEPDVTDVVVSLPGNKTHVWYEWREREAKEQHLYSGGEQVRLFGYAQGIPVLQLGGTIVATALRIRRSTELMKRDPLSLVVALDKYGLSKGLVYIDDGTSFDFQNGAYLKAEIQVQNCQLFNTVIHNKYTVPGSGHFIEKFTILGSLQPLERIEILSQGKQHNLNKDFFHQHQFSLIIKTMPLHLSLYDNFQVHLISKNKGSCLK</sequence>
<dbReference type="GO" id="GO:0006491">
    <property type="term" value="P:N-glycan processing"/>
    <property type="evidence" value="ECO:0007669"/>
    <property type="project" value="TreeGrafter"/>
</dbReference>
<keyword evidence="6 7" id="KW-0326">Glycosidase</keyword>
<evidence type="ECO:0000259" key="9">
    <source>
        <dbReference type="Pfam" id="PF21365"/>
    </source>
</evidence>
<keyword evidence="4 7" id="KW-0378">Hydrolase</keyword>
<dbReference type="InterPro" id="IPR013780">
    <property type="entry name" value="Glyco_hydro_b"/>
</dbReference>
<dbReference type="PANTHER" id="PTHR22762">
    <property type="entry name" value="ALPHA-GLUCOSIDASE"/>
    <property type="match status" value="1"/>
</dbReference>
<dbReference type="PROSITE" id="PS00129">
    <property type="entry name" value="GLYCOSYL_HYDROL_F31_1"/>
    <property type="match status" value="1"/>
</dbReference>
<dbReference type="GO" id="GO:0090599">
    <property type="term" value="F:alpha-glucosidase activity"/>
    <property type="evidence" value="ECO:0007669"/>
    <property type="project" value="TreeGrafter"/>
</dbReference>
<evidence type="ECO:0000313" key="10">
    <source>
        <dbReference type="EMBL" id="ETO25135.1"/>
    </source>
</evidence>
<dbReference type="PANTHER" id="PTHR22762:SF54">
    <property type="entry name" value="BCDNA.GH04962"/>
    <property type="match status" value="1"/>
</dbReference>
<accession>X6NFN6</accession>
<dbReference type="SUPFAM" id="SSF51011">
    <property type="entry name" value="Glycosyl hydrolase domain"/>
    <property type="match status" value="1"/>
</dbReference>
<dbReference type="GO" id="GO:0005975">
    <property type="term" value="P:carbohydrate metabolic process"/>
    <property type="evidence" value="ECO:0007669"/>
    <property type="project" value="InterPro"/>
</dbReference>
<dbReference type="EMBL" id="ASPP01008731">
    <property type="protein sequence ID" value="ETO25135.1"/>
    <property type="molecule type" value="Genomic_DNA"/>
</dbReference>
<dbReference type="Gene3D" id="2.60.40.1180">
    <property type="entry name" value="Golgi alpha-mannosidase II"/>
    <property type="match status" value="2"/>
</dbReference>
<feature type="domain" description="Glycoside hydrolase family 31 TIM barrel" evidence="8">
    <location>
        <begin position="49"/>
        <end position="377"/>
    </location>
</feature>
<evidence type="ECO:0000259" key="8">
    <source>
        <dbReference type="Pfam" id="PF01055"/>
    </source>
</evidence>
<comment type="similarity">
    <text evidence="2 7">Belongs to the glycosyl hydrolase 31 family.</text>
</comment>
<dbReference type="Gene3D" id="2.60.40.1760">
    <property type="entry name" value="glycosyl hydrolase (family 31)"/>
    <property type="match status" value="1"/>
</dbReference>
<dbReference type="Pfam" id="PF21365">
    <property type="entry name" value="Glyco_hydro_31_3rd"/>
    <property type="match status" value="1"/>
</dbReference>
<protein>
    <submittedName>
        <fullName evidence="10">Neutral alpha-glucosidase AB</fullName>
    </submittedName>
</protein>
<organism evidence="10 11">
    <name type="scientific">Reticulomyxa filosa</name>
    <dbReference type="NCBI Taxonomy" id="46433"/>
    <lineage>
        <taxon>Eukaryota</taxon>
        <taxon>Sar</taxon>
        <taxon>Rhizaria</taxon>
        <taxon>Retaria</taxon>
        <taxon>Foraminifera</taxon>
        <taxon>Monothalamids</taxon>
        <taxon>Reticulomyxidae</taxon>
        <taxon>Reticulomyxa</taxon>
    </lineage>
</organism>
<feature type="domain" description="Glycosyl hydrolase family 31 C-terminal" evidence="9">
    <location>
        <begin position="385"/>
        <end position="481"/>
    </location>
</feature>
<reference evidence="10 11" key="1">
    <citation type="journal article" date="2013" name="Curr. Biol.">
        <title>The Genome of the Foraminiferan Reticulomyxa filosa.</title>
        <authorList>
            <person name="Glockner G."/>
            <person name="Hulsmann N."/>
            <person name="Schleicher M."/>
            <person name="Noegel A.A."/>
            <person name="Eichinger L."/>
            <person name="Gallinger C."/>
            <person name="Pawlowski J."/>
            <person name="Sierra R."/>
            <person name="Euteneuer U."/>
            <person name="Pillet L."/>
            <person name="Moustafa A."/>
            <person name="Platzer M."/>
            <person name="Groth M."/>
            <person name="Szafranski K."/>
            <person name="Schliwa M."/>
        </authorList>
    </citation>
    <scope>NUCLEOTIDE SEQUENCE [LARGE SCALE GENOMIC DNA]</scope>
</reference>
<evidence type="ECO:0000256" key="5">
    <source>
        <dbReference type="ARBA" id="ARBA00023180"/>
    </source>
</evidence>
<dbReference type="OrthoDB" id="3237269at2759"/>
<dbReference type="AlphaFoldDB" id="X6NFN6"/>
<dbReference type="InterPro" id="IPR030458">
    <property type="entry name" value="Glyco_hydro_31_AS"/>
</dbReference>
<comment type="caution">
    <text evidence="10">The sequence shown here is derived from an EMBL/GenBank/DDBJ whole genome shotgun (WGS) entry which is preliminary data.</text>
</comment>